<dbReference type="AlphaFoldDB" id="A0A1V6SXW7"/>
<sequence length="89" mass="9882">MRLILIQAFLFVSALAVPNYDTRSTDLDNAQVKRGNIIARQAKGCNTYKDCEQFGWVICCCEHDGPNDGFAGHCNNKFLAPCEPACKQL</sequence>
<protein>
    <recommendedName>
        <fullName evidence="4">Chitin-binding type-1 domain-containing protein</fullName>
    </recommendedName>
</protein>
<keyword evidence="1" id="KW-0732">Signal</keyword>
<dbReference type="EMBL" id="MLQL01000020">
    <property type="protein sequence ID" value="OQE18868.1"/>
    <property type="molecule type" value="Genomic_DNA"/>
</dbReference>
<feature type="signal peptide" evidence="1">
    <location>
        <begin position="1"/>
        <end position="16"/>
    </location>
</feature>
<keyword evidence="3" id="KW-1185">Reference proteome</keyword>
<gene>
    <name evidence="2" type="ORF">PENFLA_c020G08103</name>
</gene>
<evidence type="ECO:0000256" key="1">
    <source>
        <dbReference type="SAM" id="SignalP"/>
    </source>
</evidence>
<evidence type="ECO:0000313" key="3">
    <source>
        <dbReference type="Proteomes" id="UP000191342"/>
    </source>
</evidence>
<evidence type="ECO:0000313" key="2">
    <source>
        <dbReference type="EMBL" id="OQE18868.1"/>
    </source>
</evidence>
<reference evidence="3" key="1">
    <citation type="journal article" date="2017" name="Nat. Microbiol.">
        <title>Global analysis of biosynthetic gene clusters reveals vast potential of secondary metabolite production in Penicillium species.</title>
        <authorList>
            <person name="Nielsen J.C."/>
            <person name="Grijseels S."/>
            <person name="Prigent S."/>
            <person name="Ji B."/>
            <person name="Dainat J."/>
            <person name="Nielsen K.F."/>
            <person name="Frisvad J.C."/>
            <person name="Workman M."/>
            <person name="Nielsen J."/>
        </authorList>
    </citation>
    <scope>NUCLEOTIDE SEQUENCE [LARGE SCALE GENOMIC DNA]</scope>
    <source>
        <strain evidence="3">IBT 14082</strain>
    </source>
</reference>
<name>A0A1V6SXW7_9EURO</name>
<dbReference type="Proteomes" id="UP000191342">
    <property type="component" value="Unassembled WGS sequence"/>
</dbReference>
<proteinExistence type="predicted"/>
<organism evidence="2 3">
    <name type="scientific">Penicillium flavigenum</name>
    <dbReference type="NCBI Taxonomy" id="254877"/>
    <lineage>
        <taxon>Eukaryota</taxon>
        <taxon>Fungi</taxon>
        <taxon>Dikarya</taxon>
        <taxon>Ascomycota</taxon>
        <taxon>Pezizomycotina</taxon>
        <taxon>Eurotiomycetes</taxon>
        <taxon>Eurotiomycetidae</taxon>
        <taxon>Eurotiales</taxon>
        <taxon>Aspergillaceae</taxon>
        <taxon>Penicillium</taxon>
    </lineage>
</organism>
<accession>A0A1V6SXW7</accession>
<feature type="chain" id="PRO_5010704989" description="Chitin-binding type-1 domain-containing protein" evidence="1">
    <location>
        <begin position="17"/>
        <end position="89"/>
    </location>
</feature>
<evidence type="ECO:0008006" key="4">
    <source>
        <dbReference type="Google" id="ProtNLM"/>
    </source>
</evidence>
<comment type="caution">
    <text evidence="2">The sequence shown here is derived from an EMBL/GenBank/DDBJ whole genome shotgun (WGS) entry which is preliminary data.</text>
</comment>